<sequence length="178" mass="21429">MQDYIDLAEKNGVKLVDFGNCQFCGAKTKRGIHECLEIFNLGFQEIDFSKRSNHIYRFLIVDAHTLQHPEIHGRWNNHFHLSRLHLIFKYHVKWTYEHSPKLSNYLNKYKIDHQNERLIPPPVLERGKIRSTDVREKSTDEQACIHMINEWAREVYHTWEKYHPVVDKIAIKFLKIEY</sequence>
<comment type="caution">
    <text evidence="1">The sequence shown here is derived from an EMBL/GenBank/DDBJ whole genome shotgun (WGS) entry which is preliminary data.</text>
</comment>
<gene>
    <name evidence="1" type="ORF">GCM10007940_18670</name>
</gene>
<organism evidence="1 2">
    <name type="scientific">Portibacter lacus</name>
    <dbReference type="NCBI Taxonomy" id="1099794"/>
    <lineage>
        <taxon>Bacteria</taxon>
        <taxon>Pseudomonadati</taxon>
        <taxon>Bacteroidota</taxon>
        <taxon>Saprospiria</taxon>
        <taxon>Saprospirales</taxon>
        <taxon>Haliscomenobacteraceae</taxon>
        <taxon>Portibacter</taxon>
    </lineage>
</organism>
<evidence type="ECO:0000313" key="1">
    <source>
        <dbReference type="EMBL" id="GLR17252.1"/>
    </source>
</evidence>
<reference evidence="1" key="2">
    <citation type="submission" date="2023-01" db="EMBL/GenBank/DDBJ databases">
        <title>Draft genome sequence of Portibacter lacus strain NBRC 108769.</title>
        <authorList>
            <person name="Sun Q."/>
            <person name="Mori K."/>
        </authorList>
    </citation>
    <scope>NUCLEOTIDE SEQUENCE</scope>
    <source>
        <strain evidence="1">NBRC 108769</strain>
    </source>
</reference>
<name>A0AA37SNU4_9BACT</name>
<reference evidence="1" key="1">
    <citation type="journal article" date="2014" name="Int. J. Syst. Evol. Microbiol.">
        <title>Complete genome sequence of Corynebacterium casei LMG S-19264T (=DSM 44701T), isolated from a smear-ripened cheese.</title>
        <authorList>
            <consortium name="US DOE Joint Genome Institute (JGI-PGF)"/>
            <person name="Walter F."/>
            <person name="Albersmeier A."/>
            <person name="Kalinowski J."/>
            <person name="Ruckert C."/>
        </authorList>
    </citation>
    <scope>NUCLEOTIDE SEQUENCE</scope>
    <source>
        <strain evidence="1">NBRC 108769</strain>
    </source>
</reference>
<dbReference type="Proteomes" id="UP001156666">
    <property type="component" value="Unassembled WGS sequence"/>
</dbReference>
<proteinExistence type="predicted"/>
<evidence type="ECO:0000313" key="2">
    <source>
        <dbReference type="Proteomes" id="UP001156666"/>
    </source>
</evidence>
<dbReference type="EMBL" id="BSOH01000010">
    <property type="protein sequence ID" value="GLR17252.1"/>
    <property type="molecule type" value="Genomic_DNA"/>
</dbReference>
<accession>A0AA37SNU4</accession>
<dbReference type="AlphaFoldDB" id="A0AA37SNU4"/>
<keyword evidence="2" id="KW-1185">Reference proteome</keyword>
<protein>
    <submittedName>
        <fullName evidence="1">Uncharacterized protein</fullName>
    </submittedName>
</protein>
<dbReference type="Pfam" id="PF19371">
    <property type="entry name" value="DUF5946"/>
    <property type="match status" value="1"/>
</dbReference>
<dbReference type="InterPro" id="IPR045990">
    <property type="entry name" value="DUF5946"/>
</dbReference>
<dbReference type="RefSeq" id="WP_235293872.1">
    <property type="nucleotide sequence ID" value="NZ_BSOH01000010.1"/>
</dbReference>